<feature type="region of interest" description="Disordered" evidence="1">
    <location>
        <begin position="229"/>
        <end position="258"/>
    </location>
</feature>
<dbReference type="AlphaFoldDB" id="A0AAD7FHJ9"/>
<comment type="caution">
    <text evidence="3">The sequence shown here is derived from an EMBL/GenBank/DDBJ whole genome shotgun (WGS) entry which is preliminary data.</text>
</comment>
<evidence type="ECO:0000256" key="1">
    <source>
        <dbReference type="SAM" id="MobiDB-lite"/>
    </source>
</evidence>
<protein>
    <submittedName>
        <fullName evidence="3">Uncharacterized protein</fullName>
    </submittedName>
</protein>
<organism evidence="3 4">
    <name type="scientific">Roridomyces roridus</name>
    <dbReference type="NCBI Taxonomy" id="1738132"/>
    <lineage>
        <taxon>Eukaryota</taxon>
        <taxon>Fungi</taxon>
        <taxon>Dikarya</taxon>
        <taxon>Basidiomycota</taxon>
        <taxon>Agaricomycotina</taxon>
        <taxon>Agaricomycetes</taxon>
        <taxon>Agaricomycetidae</taxon>
        <taxon>Agaricales</taxon>
        <taxon>Marasmiineae</taxon>
        <taxon>Mycenaceae</taxon>
        <taxon>Roridomyces</taxon>
    </lineage>
</organism>
<gene>
    <name evidence="3" type="ORF">FB45DRAFT_871372</name>
</gene>
<dbReference type="Proteomes" id="UP001221142">
    <property type="component" value="Unassembled WGS sequence"/>
</dbReference>
<sequence>MKSCPVCARNWPPFCVPLIGVGEAASVQLFFAAAVDIAVWGFIVLAVPVVLPGLLHVPNLASVRIVETVYLIEQRDSDIHTGLNLSVWYIRTIVTRIPKNRLTHPHPGVNLILVPISHPLDSWTSPQTRMVLHNHGCPPRPPPLQTFLRPPRPSQPLKQCVQRIQHGYEEVDESAEGRAGVEVREGEAASVHARVKFWIDITRTDPECSAVFRRGFADSTAFLGISDPEPMSKADCEQNTLASTSSSSSLRIPHDHASRSRRSHFGHLLLLHRPESDESTWMSAISVPFVMV</sequence>
<proteinExistence type="predicted"/>
<evidence type="ECO:0000313" key="3">
    <source>
        <dbReference type="EMBL" id="KAJ7620343.1"/>
    </source>
</evidence>
<keyword evidence="2" id="KW-1133">Transmembrane helix</keyword>
<reference evidence="3" key="1">
    <citation type="submission" date="2023-03" db="EMBL/GenBank/DDBJ databases">
        <title>Massive genome expansion in bonnet fungi (Mycena s.s.) driven by repeated elements and novel gene families across ecological guilds.</title>
        <authorList>
            <consortium name="Lawrence Berkeley National Laboratory"/>
            <person name="Harder C.B."/>
            <person name="Miyauchi S."/>
            <person name="Viragh M."/>
            <person name="Kuo A."/>
            <person name="Thoen E."/>
            <person name="Andreopoulos B."/>
            <person name="Lu D."/>
            <person name="Skrede I."/>
            <person name="Drula E."/>
            <person name="Henrissat B."/>
            <person name="Morin E."/>
            <person name="Kohler A."/>
            <person name="Barry K."/>
            <person name="LaButti K."/>
            <person name="Morin E."/>
            <person name="Salamov A."/>
            <person name="Lipzen A."/>
            <person name="Mereny Z."/>
            <person name="Hegedus B."/>
            <person name="Baldrian P."/>
            <person name="Stursova M."/>
            <person name="Weitz H."/>
            <person name="Taylor A."/>
            <person name="Grigoriev I.V."/>
            <person name="Nagy L.G."/>
            <person name="Martin F."/>
            <person name="Kauserud H."/>
        </authorList>
    </citation>
    <scope>NUCLEOTIDE SEQUENCE</scope>
    <source>
        <strain evidence="3">9284</strain>
    </source>
</reference>
<dbReference type="EMBL" id="JARKIF010000017">
    <property type="protein sequence ID" value="KAJ7620343.1"/>
    <property type="molecule type" value="Genomic_DNA"/>
</dbReference>
<feature type="transmembrane region" description="Helical" evidence="2">
    <location>
        <begin position="29"/>
        <end position="55"/>
    </location>
</feature>
<evidence type="ECO:0000256" key="2">
    <source>
        <dbReference type="SAM" id="Phobius"/>
    </source>
</evidence>
<evidence type="ECO:0000313" key="4">
    <source>
        <dbReference type="Proteomes" id="UP001221142"/>
    </source>
</evidence>
<accession>A0AAD7FHJ9</accession>
<keyword evidence="2" id="KW-0472">Membrane</keyword>
<keyword evidence="4" id="KW-1185">Reference proteome</keyword>
<name>A0AAD7FHJ9_9AGAR</name>
<keyword evidence="2" id="KW-0812">Transmembrane</keyword>